<accession>A0A0V0SJ16</accession>
<name>A0A0V0SJ16_9BILA</name>
<evidence type="ECO:0000313" key="2">
    <source>
        <dbReference type="Proteomes" id="UP000054630"/>
    </source>
</evidence>
<proteinExistence type="predicted"/>
<dbReference type="AlphaFoldDB" id="A0A0V0SJ16"/>
<gene>
    <name evidence="1" type="ORF">T07_7840</name>
</gene>
<dbReference type="Proteomes" id="UP000054630">
    <property type="component" value="Unassembled WGS sequence"/>
</dbReference>
<sequence>MKVYWLTRVGFSLTRFPFLAMQTPRPDGNVLPRSEAALRSPAMLLVPQATDLTLPATRPSAFCRDPTSSSQVGLRLGGPECWQQNRVACELVDRKFFTSAESQINKDCLTAI</sequence>
<protein>
    <submittedName>
        <fullName evidence="1">Uncharacterized protein</fullName>
    </submittedName>
</protein>
<keyword evidence="2" id="KW-1185">Reference proteome</keyword>
<dbReference type="EMBL" id="JYDL01000006">
    <property type="protein sequence ID" value="KRX26783.1"/>
    <property type="molecule type" value="Genomic_DNA"/>
</dbReference>
<reference evidence="1 2" key="1">
    <citation type="submission" date="2015-01" db="EMBL/GenBank/DDBJ databases">
        <title>Evolution of Trichinella species and genotypes.</title>
        <authorList>
            <person name="Korhonen P.K."/>
            <person name="Edoardo P."/>
            <person name="Giuseppe L.R."/>
            <person name="Gasser R.B."/>
        </authorList>
    </citation>
    <scope>NUCLEOTIDE SEQUENCE [LARGE SCALE GENOMIC DNA]</scope>
    <source>
        <strain evidence="1">ISS37</strain>
    </source>
</reference>
<comment type="caution">
    <text evidence="1">The sequence shown here is derived from an EMBL/GenBank/DDBJ whole genome shotgun (WGS) entry which is preliminary data.</text>
</comment>
<evidence type="ECO:0000313" key="1">
    <source>
        <dbReference type="EMBL" id="KRX26783.1"/>
    </source>
</evidence>
<organism evidence="1 2">
    <name type="scientific">Trichinella nelsoni</name>
    <dbReference type="NCBI Taxonomy" id="6336"/>
    <lineage>
        <taxon>Eukaryota</taxon>
        <taxon>Metazoa</taxon>
        <taxon>Ecdysozoa</taxon>
        <taxon>Nematoda</taxon>
        <taxon>Enoplea</taxon>
        <taxon>Dorylaimia</taxon>
        <taxon>Trichinellida</taxon>
        <taxon>Trichinellidae</taxon>
        <taxon>Trichinella</taxon>
    </lineage>
</organism>